<name>A0A1G7L9N4_9EURY</name>
<gene>
    <name evidence="8" type="ORF">SAMN05216218_106201</name>
</gene>
<dbReference type="STRING" id="660518.SAMN05216218_106201"/>
<dbReference type="InterPro" id="IPR016104">
    <property type="entry name" value="Pyr-dep_his/arg-deCO2ase"/>
</dbReference>
<evidence type="ECO:0000313" key="9">
    <source>
        <dbReference type="Proteomes" id="UP000199076"/>
    </source>
</evidence>
<keyword evidence="6" id="KW-0670">Pyruvate</keyword>
<dbReference type="SFLD" id="SFLDG01170">
    <property type="entry name" value="Pyruvoyl-dependent_arginine_de"/>
    <property type="match status" value="1"/>
</dbReference>
<evidence type="ECO:0000256" key="4">
    <source>
        <dbReference type="ARBA" id="ARBA00022793"/>
    </source>
</evidence>
<comment type="similarity">
    <text evidence="2">Belongs to the PdaD family.</text>
</comment>
<organism evidence="8 9">
    <name type="scientific">Halorientalis regularis</name>
    <dbReference type="NCBI Taxonomy" id="660518"/>
    <lineage>
        <taxon>Archaea</taxon>
        <taxon>Methanobacteriati</taxon>
        <taxon>Methanobacteriota</taxon>
        <taxon>Stenosarchaea group</taxon>
        <taxon>Halobacteria</taxon>
        <taxon>Halobacteriales</taxon>
        <taxon>Haloarculaceae</taxon>
        <taxon>Halorientalis</taxon>
    </lineage>
</organism>
<keyword evidence="5" id="KW-0456">Lyase</keyword>
<reference evidence="9" key="1">
    <citation type="submission" date="2016-10" db="EMBL/GenBank/DDBJ databases">
        <authorList>
            <person name="Varghese N."/>
            <person name="Submissions S."/>
        </authorList>
    </citation>
    <scope>NUCLEOTIDE SEQUENCE [LARGE SCALE GENOMIC DNA]</scope>
    <source>
        <strain evidence="9">IBRC-M 10760</strain>
    </source>
</reference>
<dbReference type="EMBL" id="FNBK01000006">
    <property type="protein sequence ID" value="SDF45729.1"/>
    <property type="molecule type" value="Genomic_DNA"/>
</dbReference>
<dbReference type="PANTHER" id="PTHR40438">
    <property type="entry name" value="PYRUVOYL-DEPENDENT ARGININE DECARBOXYLASE"/>
    <property type="match status" value="1"/>
</dbReference>
<protein>
    <recommendedName>
        <fullName evidence="3">arginine decarboxylase</fullName>
        <ecNumber evidence="3">4.1.1.19</ecNumber>
    </recommendedName>
</protein>
<dbReference type="InterPro" id="IPR016105">
    <property type="entry name" value="Pyr-dep_his/arg-deCO2ase_sand"/>
</dbReference>
<comment type="cofactor">
    <cofactor evidence="1">
        <name>pyruvate</name>
        <dbReference type="ChEBI" id="CHEBI:15361"/>
    </cofactor>
</comment>
<evidence type="ECO:0000256" key="2">
    <source>
        <dbReference type="ARBA" id="ARBA00007412"/>
    </source>
</evidence>
<dbReference type="GO" id="GO:0006527">
    <property type="term" value="P:L-arginine catabolic process"/>
    <property type="evidence" value="ECO:0007669"/>
    <property type="project" value="InterPro"/>
</dbReference>
<dbReference type="PANTHER" id="PTHR40438:SF1">
    <property type="entry name" value="PYRUVOYL-DEPENDENT ARGININE DECARBOXYLASE"/>
    <property type="match status" value="1"/>
</dbReference>
<evidence type="ECO:0000256" key="5">
    <source>
        <dbReference type="ARBA" id="ARBA00023239"/>
    </source>
</evidence>
<dbReference type="Pfam" id="PF01862">
    <property type="entry name" value="PvlArgDC"/>
    <property type="match status" value="1"/>
</dbReference>
<dbReference type="EC" id="4.1.1.19" evidence="3"/>
<accession>A0A1G7L9N4</accession>
<dbReference type="Proteomes" id="UP000199076">
    <property type="component" value="Unassembled WGS sequence"/>
</dbReference>
<dbReference type="Gene3D" id="3.50.20.10">
    <property type="entry name" value="Pyruvoyl-Dependent Histidine Decarboxylase, subunit B"/>
    <property type="match status" value="1"/>
</dbReference>
<evidence type="ECO:0000313" key="8">
    <source>
        <dbReference type="EMBL" id="SDF45729.1"/>
    </source>
</evidence>
<evidence type="ECO:0000256" key="3">
    <source>
        <dbReference type="ARBA" id="ARBA00012426"/>
    </source>
</evidence>
<dbReference type="RefSeq" id="WP_092691259.1">
    <property type="nucleotide sequence ID" value="NZ_FNBK01000006.1"/>
</dbReference>
<dbReference type="OrthoDB" id="30748at2157"/>
<evidence type="ECO:0000256" key="1">
    <source>
        <dbReference type="ARBA" id="ARBA00001928"/>
    </source>
</evidence>
<evidence type="ECO:0000256" key="6">
    <source>
        <dbReference type="ARBA" id="ARBA00023317"/>
    </source>
</evidence>
<keyword evidence="4" id="KW-0210">Decarboxylase</keyword>
<dbReference type="SUPFAM" id="SSF56271">
    <property type="entry name" value="Pyruvoyl-dependent histidine and arginine decarboxylases"/>
    <property type="match status" value="1"/>
</dbReference>
<sequence>MSVIRLVWATATGPTPTASYDAALAEANVHNFNLIQVSSVIPAEARLEAVGEAPDLGAVGDGLTVVQGRHTAPPGEAGAAGIGWARSDSGRGIFYEADGESEAVVRERIADGLAAGKDLRDWAFVEDDSIVVAAEPDPDAYTTALVIAAYGESRSLLQ</sequence>
<proteinExistence type="inferred from homology"/>
<dbReference type="InterPro" id="IPR002724">
    <property type="entry name" value="Pyruvoyl-dep_arg_deCO2ase"/>
</dbReference>
<dbReference type="GO" id="GO:0008792">
    <property type="term" value="F:arginine decarboxylase activity"/>
    <property type="evidence" value="ECO:0007669"/>
    <property type="project" value="UniProtKB-EC"/>
</dbReference>
<comment type="catalytic activity">
    <reaction evidence="7">
        <text>L-arginine + H(+) = agmatine + CO2</text>
        <dbReference type="Rhea" id="RHEA:17641"/>
        <dbReference type="ChEBI" id="CHEBI:15378"/>
        <dbReference type="ChEBI" id="CHEBI:16526"/>
        <dbReference type="ChEBI" id="CHEBI:32682"/>
        <dbReference type="ChEBI" id="CHEBI:58145"/>
        <dbReference type="EC" id="4.1.1.19"/>
    </reaction>
</comment>
<keyword evidence="9" id="KW-1185">Reference proteome</keyword>
<dbReference type="SFLD" id="SFLDS00055">
    <property type="entry name" value="Pyruvoyl-Dependent_Histidine/A"/>
    <property type="match status" value="1"/>
</dbReference>
<evidence type="ECO:0000256" key="7">
    <source>
        <dbReference type="ARBA" id="ARBA00049309"/>
    </source>
</evidence>
<dbReference type="AlphaFoldDB" id="A0A1G7L9N4"/>